<dbReference type="Gene3D" id="2.160.20.10">
    <property type="entry name" value="Single-stranded right-handed beta-helix, Pectin lyase-like"/>
    <property type="match status" value="1"/>
</dbReference>
<proteinExistence type="predicted"/>
<evidence type="ECO:0000313" key="2">
    <source>
        <dbReference type="EMBL" id="MCU7550622.1"/>
    </source>
</evidence>
<dbReference type="SMART" id="SM00710">
    <property type="entry name" value="PbH1"/>
    <property type="match status" value="7"/>
</dbReference>
<sequence length="656" mass="70799">MKKASILLFGILLMSLISHSITYYVSPLGNDVNTGTSTGAPWKTISKVNLKDFKGDTILFQGGSTFPGSLYFTATDIGTSTKPIVIGSYGTGRATINSDTLFGIYIYNSAGFIIKDLIVSGVNRLTNKKPGISIYMDIPNKWLSFLRLNNLDISGYREAGISIGSWATAGGFKDISITNCISHDNGMAGISTFAMQPYIQRNVYLGYNKVYNNSGIAELTTGNSGSGISLGGVDVAVVEYCTSYNNGWLHKSADGGPVGIWAHASDSVTFQFNESHHNKTGTTKDGGGFDFDGGCTNSVMQYNYSHDNYGGGYLVAQYNGAPLMKNITIRYNISENDGRKGDQGSIHMWASSTSGGIQTVKIYNNTIFVKPSTGATPKGFYIRSGPITDVKLRNNILQTTGGVPLIQVTYNTSACTMQGNSYWSSGSTFKITWGATTYSSLTSWRSATGQEKINGVASGLQTDAQFADTTQGVTFNDPTNLTTLKRYKLLSTSALINKGLNLKTQFNINIGSQDYWGNSLVNKTTFHIGAFQGTPITTTASQSTLNEITARDNNIEMNLALSANPESQFKKDVLHVSSVPGQNNLVINFALAKQGRASIAIFNIQGQLITRVFAGDSNPGEYKQLKVENDRLTNGIYLVSMQVNGKVITKKILLSK</sequence>
<name>A0A9X2XXY5_9BACT</name>
<dbReference type="Pfam" id="PF18962">
    <property type="entry name" value="Por_Secre_tail"/>
    <property type="match status" value="1"/>
</dbReference>
<protein>
    <submittedName>
        <fullName evidence="2">T9SS type A sorting domain-containing protein</fullName>
    </submittedName>
</protein>
<gene>
    <name evidence="2" type="ORF">OCK74_16000</name>
</gene>
<dbReference type="Proteomes" id="UP001155483">
    <property type="component" value="Unassembled WGS sequence"/>
</dbReference>
<dbReference type="AlphaFoldDB" id="A0A9X2XXY5"/>
<keyword evidence="3" id="KW-1185">Reference proteome</keyword>
<dbReference type="SUPFAM" id="SSF51126">
    <property type="entry name" value="Pectin lyase-like"/>
    <property type="match status" value="1"/>
</dbReference>
<dbReference type="InterPro" id="IPR012334">
    <property type="entry name" value="Pectin_lyas_fold"/>
</dbReference>
<comment type="caution">
    <text evidence="2">The sequence shown here is derived from an EMBL/GenBank/DDBJ whole genome shotgun (WGS) entry which is preliminary data.</text>
</comment>
<feature type="domain" description="Secretion system C-terminal sorting" evidence="1">
    <location>
        <begin position="580"/>
        <end position="653"/>
    </location>
</feature>
<dbReference type="InterPro" id="IPR011050">
    <property type="entry name" value="Pectin_lyase_fold/virulence"/>
</dbReference>
<dbReference type="NCBIfam" id="TIGR04183">
    <property type="entry name" value="Por_Secre_tail"/>
    <property type="match status" value="1"/>
</dbReference>
<reference evidence="2" key="2">
    <citation type="submission" date="2023-04" db="EMBL/GenBank/DDBJ databases">
        <title>Paracnuella aquatica gen. nov., sp. nov., a member of the family Chitinophagaceae isolated from a hot spring.</title>
        <authorList>
            <person name="Wang C."/>
        </authorList>
    </citation>
    <scope>NUCLEOTIDE SEQUENCE</scope>
    <source>
        <strain evidence="2">LB-8</strain>
    </source>
</reference>
<dbReference type="EMBL" id="JAOTIF010000013">
    <property type="protein sequence ID" value="MCU7550622.1"/>
    <property type="molecule type" value="Genomic_DNA"/>
</dbReference>
<dbReference type="RefSeq" id="WP_279298062.1">
    <property type="nucleotide sequence ID" value="NZ_JAOTIF010000013.1"/>
</dbReference>
<evidence type="ECO:0000313" key="3">
    <source>
        <dbReference type="Proteomes" id="UP001155483"/>
    </source>
</evidence>
<dbReference type="InterPro" id="IPR026444">
    <property type="entry name" value="Secre_tail"/>
</dbReference>
<dbReference type="InterPro" id="IPR006626">
    <property type="entry name" value="PbH1"/>
</dbReference>
<reference evidence="2" key="1">
    <citation type="submission" date="2022-09" db="EMBL/GenBank/DDBJ databases">
        <authorList>
            <person name="Yuan C."/>
            <person name="Ke Z."/>
        </authorList>
    </citation>
    <scope>NUCLEOTIDE SEQUENCE</scope>
    <source>
        <strain evidence="2">LB-8</strain>
    </source>
</reference>
<organism evidence="2 3">
    <name type="scientific">Paraflavisolibacter caeni</name>
    <dbReference type="NCBI Taxonomy" id="2982496"/>
    <lineage>
        <taxon>Bacteria</taxon>
        <taxon>Pseudomonadati</taxon>
        <taxon>Bacteroidota</taxon>
        <taxon>Chitinophagia</taxon>
        <taxon>Chitinophagales</taxon>
        <taxon>Chitinophagaceae</taxon>
        <taxon>Paraflavisolibacter</taxon>
    </lineage>
</organism>
<evidence type="ECO:0000259" key="1">
    <source>
        <dbReference type="Pfam" id="PF18962"/>
    </source>
</evidence>
<accession>A0A9X2XXY5</accession>